<name>A0A9P7UMP1_9AGAR</name>
<dbReference type="PANTHER" id="PTHR43829:SF14">
    <property type="entry name" value="AQUAPORIN 3"/>
    <property type="match status" value="1"/>
</dbReference>
<evidence type="ECO:0000256" key="3">
    <source>
        <dbReference type="ARBA" id="ARBA00022448"/>
    </source>
</evidence>
<dbReference type="EMBL" id="CM032189">
    <property type="protein sequence ID" value="KAG7087155.1"/>
    <property type="molecule type" value="Genomic_DNA"/>
</dbReference>
<evidence type="ECO:0000256" key="2">
    <source>
        <dbReference type="ARBA" id="ARBA00006175"/>
    </source>
</evidence>
<comment type="similarity">
    <text evidence="2 8">Belongs to the MIP/aquaporin (TC 1.A.8) family.</text>
</comment>
<dbReference type="GeneID" id="66082210"/>
<gene>
    <name evidence="11" type="ORF">E1B28_013135</name>
</gene>
<evidence type="ECO:0000256" key="5">
    <source>
        <dbReference type="ARBA" id="ARBA00022737"/>
    </source>
</evidence>
<dbReference type="KEGG" id="more:E1B28_013135"/>
<proteinExistence type="inferred from homology"/>
<accession>A0A9P7UMP1</accession>
<keyword evidence="6 10" id="KW-1133">Transmembrane helix</keyword>
<feature type="transmembrane region" description="Helical" evidence="10">
    <location>
        <begin position="215"/>
        <end position="232"/>
    </location>
</feature>
<dbReference type="PRINTS" id="PR00783">
    <property type="entry name" value="MINTRINSICP"/>
</dbReference>
<dbReference type="PANTHER" id="PTHR43829">
    <property type="entry name" value="AQUAPORIN OR AQUAGLYCEROPORIN RELATED"/>
    <property type="match status" value="1"/>
</dbReference>
<sequence>MSNLLHSDVVHLKDVQQPLKIFTVWERNRHRSLHWLVECFAEFLGVFFYVYAGVGSQVVFVLGNILKLDGLSSVFQIGAAYASGIILAIVICGGTSGGHFNPCVTIAFMSFKGFPPLKGLRYILAQIIGAYIACLLIYAQYSDLIHLAEEGLEKAGVLDTIMFTPNGPAGAFGLYVLPGTNLVKAFLNEFITDIMLALVIFGCLDPTNPFTTPSFATVVVALAYAVAIWGYSVPGLAANSARDIGGRLAALTIWGPKAAGGNWAAITALTNILSTMVAFIIHELFLADYARGKWSSIPRVQREFIMLHANHAHNTDGQTRTGMSTSSDTDSQRDKEKTGLREIHNLSV</sequence>
<dbReference type="GO" id="GO:0015250">
    <property type="term" value="F:water channel activity"/>
    <property type="evidence" value="ECO:0007669"/>
    <property type="project" value="TreeGrafter"/>
</dbReference>
<organism evidence="11 12">
    <name type="scientific">Marasmius oreades</name>
    <name type="common">fairy-ring Marasmius</name>
    <dbReference type="NCBI Taxonomy" id="181124"/>
    <lineage>
        <taxon>Eukaryota</taxon>
        <taxon>Fungi</taxon>
        <taxon>Dikarya</taxon>
        <taxon>Basidiomycota</taxon>
        <taxon>Agaricomycotina</taxon>
        <taxon>Agaricomycetes</taxon>
        <taxon>Agaricomycetidae</taxon>
        <taxon>Agaricales</taxon>
        <taxon>Marasmiineae</taxon>
        <taxon>Marasmiaceae</taxon>
        <taxon>Marasmius</taxon>
    </lineage>
</organism>
<comment type="subcellular location">
    <subcellularLocation>
        <location evidence="1">Membrane</location>
        <topology evidence="1">Multi-pass membrane protein</topology>
    </subcellularLocation>
</comment>
<evidence type="ECO:0000256" key="8">
    <source>
        <dbReference type="RuleBase" id="RU000477"/>
    </source>
</evidence>
<feature type="region of interest" description="Disordered" evidence="9">
    <location>
        <begin position="315"/>
        <end position="348"/>
    </location>
</feature>
<feature type="transmembrane region" description="Helical" evidence="10">
    <location>
        <begin position="263"/>
        <end position="286"/>
    </location>
</feature>
<evidence type="ECO:0000256" key="6">
    <source>
        <dbReference type="ARBA" id="ARBA00022989"/>
    </source>
</evidence>
<feature type="transmembrane region" description="Helical" evidence="10">
    <location>
        <begin position="74"/>
        <end position="98"/>
    </location>
</feature>
<evidence type="ECO:0000256" key="4">
    <source>
        <dbReference type="ARBA" id="ARBA00022692"/>
    </source>
</evidence>
<evidence type="ECO:0000256" key="1">
    <source>
        <dbReference type="ARBA" id="ARBA00004141"/>
    </source>
</evidence>
<evidence type="ECO:0000313" key="12">
    <source>
        <dbReference type="Proteomes" id="UP001049176"/>
    </source>
</evidence>
<dbReference type="Pfam" id="PF00230">
    <property type="entry name" value="MIP"/>
    <property type="match status" value="1"/>
</dbReference>
<dbReference type="InterPro" id="IPR023271">
    <property type="entry name" value="Aquaporin-like"/>
</dbReference>
<feature type="compositionally biased region" description="Polar residues" evidence="9">
    <location>
        <begin position="315"/>
        <end position="329"/>
    </location>
</feature>
<dbReference type="RefSeq" id="XP_043003626.1">
    <property type="nucleotide sequence ID" value="XM_043158282.1"/>
</dbReference>
<feature type="transmembrane region" description="Helical" evidence="10">
    <location>
        <begin position="185"/>
        <end position="203"/>
    </location>
</feature>
<feature type="compositionally biased region" description="Basic and acidic residues" evidence="9">
    <location>
        <begin position="330"/>
        <end position="348"/>
    </location>
</feature>
<evidence type="ECO:0000256" key="10">
    <source>
        <dbReference type="SAM" id="Phobius"/>
    </source>
</evidence>
<evidence type="ECO:0000313" key="11">
    <source>
        <dbReference type="EMBL" id="KAG7087155.1"/>
    </source>
</evidence>
<dbReference type="SUPFAM" id="SSF81338">
    <property type="entry name" value="Aquaporin-like"/>
    <property type="match status" value="1"/>
</dbReference>
<keyword evidence="7 10" id="KW-0472">Membrane</keyword>
<evidence type="ECO:0000256" key="9">
    <source>
        <dbReference type="SAM" id="MobiDB-lite"/>
    </source>
</evidence>
<dbReference type="Proteomes" id="UP001049176">
    <property type="component" value="Chromosome 9"/>
</dbReference>
<feature type="transmembrane region" description="Helical" evidence="10">
    <location>
        <begin position="119"/>
        <end position="141"/>
    </location>
</feature>
<feature type="transmembrane region" description="Helical" evidence="10">
    <location>
        <begin position="35"/>
        <end position="54"/>
    </location>
</feature>
<protein>
    <recommendedName>
        <fullName evidence="13">Aquaporin-like protein</fullName>
    </recommendedName>
</protein>
<dbReference type="GO" id="GO:0015254">
    <property type="term" value="F:glycerol channel activity"/>
    <property type="evidence" value="ECO:0007669"/>
    <property type="project" value="TreeGrafter"/>
</dbReference>
<evidence type="ECO:0008006" key="13">
    <source>
        <dbReference type="Google" id="ProtNLM"/>
    </source>
</evidence>
<dbReference type="OrthoDB" id="3222at2759"/>
<dbReference type="InterPro" id="IPR050363">
    <property type="entry name" value="MIP/Aquaporin"/>
</dbReference>
<dbReference type="GO" id="GO:0005886">
    <property type="term" value="C:plasma membrane"/>
    <property type="evidence" value="ECO:0007669"/>
    <property type="project" value="TreeGrafter"/>
</dbReference>
<dbReference type="InterPro" id="IPR000425">
    <property type="entry name" value="MIP"/>
</dbReference>
<comment type="caution">
    <text evidence="11">The sequence shown here is derived from an EMBL/GenBank/DDBJ whole genome shotgun (WGS) entry which is preliminary data.</text>
</comment>
<keyword evidence="12" id="KW-1185">Reference proteome</keyword>
<keyword evidence="3 8" id="KW-0813">Transport</keyword>
<reference evidence="11" key="1">
    <citation type="journal article" date="2021" name="Genome Biol. Evol.">
        <title>The assembled and annotated genome of the fairy-ring fungus Marasmius oreades.</title>
        <authorList>
            <person name="Hiltunen M."/>
            <person name="Ament-Velasquez S.L."/>
            <person name="Johannesson H."/>
        </authorList>
    </citation>
    <scope>NUCLEOTIDE SEQUENCE</scope>
    <source>
        <strain evidence="11">03SP1</strain>
    </source>
</reference>
<keyword evidence="5" id="KW-0677">Repeat</keyword>
<keyword evidence="4 8" id="KW-0812">Transmembrane</keyword>
<evidence type="ECO:0000256" key="7">
    <source>
        <dbReference type="ARBA" id="ARBA00023136"/>
    </source>
</evidence>
<dbReference type="AlphaFoldDB" id="A0A9P7UMP1"/>
<dbReference type="Gene3D" id="1.20.1080.10">
    <property type="entry name" value="Glycerol uptake facilitator protein"/>
    <property type="match status" value="1"/>
</dbReference>